<keyword evidence="3" id="KW-1185">Reference proteome</keyword>
<dbReference type="AlphaFoldDB" id="A0A1Y2B318"/>
<dbReference type="STRING" id="71784.A0A1Y2B318"/>
<organism evidence="2 3">
    <name type="scientific">Naematelia encephala</name>
    <dbReference type="NCBI Taxonomy" id="71784"/>
    <lineage>
        <taxon>Eukaryota</taxon>
        <taxon>Fungi</taxon>
        <taxon>Dikarya</taxon>
        <taxon>Basidiomycota</taxon>
        <taxon>Agaricomycotina</taxon>
        <taxon>Tremellomycetes</taxon>
        <taxon>Tremellales</taxon>
        <taxon>Naemateliaceae</taxon>
        <taxon>Naematelia</taxon>
    </lineage>
</organism>
<feature type="compositionally biased region" description="Basic and acidic residues" evidence="1">
    <location>
        <begin position="78"/>
        <end position="93"/>
    </location>
</feature>
<feature type="region of interest" description="Disordered" evidence="1">
    <location>
        <begin position="57"/>
        <end position="98"/>
    </location>
</feature>
<proteinExistence type="predicted"/>
<evidence type="ECO:0000313" key="3">
    <source>
        <dbReference type="Proteomes" id="UP000193986"/>
    </source>
</evidence>
<reference evidence="2 3" key="1">
    <citation type="submission" date="2016-07" db="EMBL/GenBank/DDBJ databases">
        <title>Pervasive Adenine N6-methylation of Active Genes in Fungi.</title>
        <authorList>
            <consortium name="DOE Joint Genome Institute"/>
            <person name="Mondo S.J."/>
            <person name="Dannebaum R.O."/>
            <person name="Kuo R.C."/>
            <person name="Labutti K."/>
            <person name="Haridas S."/>
            <person name="Kuo A."/>
            <person name="Salamov A."/>
            <person name="Ahrendt S.R."/>
            <person name="Lipzen A."/>
            <person name="Sullivan W."/>
            <person name="Andreopoulos W.B."/>
            <person name="Clum A."/>
            <person name="Lindquist E."/>
            <person name="Daum C."/>
            <person name="Ramamoorthy G.K."/>
            <person name="Gryganskyi A."/>
            <person name="Culley D."/>
            <person name="Magnuson J.K."/>
            <person name="James T.Y."/>
            <person name="O'Malley M.A."/>
            <person name="Stajich J.E."/>
            <person name="Spatafora J.W."/>
            <person name="Visel A."/>
            <person name="Grigoriev I.V."/>
        </authorList>
    </citation>
    <scope>NUCLEOTIDE SEQUENCE [LARGE SCALE GENOMIC DNA]</scope>
    <source>
        <strain evidence="2 3">68-887.2</strain>
    </source>
</reference>
<gene>
    <name evidence="2" type="ORF">BCR39DRAFT_532718</name>
</gene>
<name>A0A1Y2B318_9TREE</name>
<sequence>MSLLDKSNPALHLYLLPDPFQVLKYPPTTRIPQSIISNPDYTFLSLTRTPVELSIVYSSSSSSSPSPSSASSPSPTSKELDHSLIEELGKPEETGPEWRCIRVQGPMEHSMVGIMASLTAPLRDCQH</sequence>
<comment type="caution">
    <text evidence="2">The sequence shown here is derived from an EMBL/GenBank/DDBJ whole genome shotgun (WGS) entry which is preliminary data.</text>
</comment>
<dbReference type="OrthoDB" id="58529at2759"/>
<feature type="compositionally biased region" description="Low complexity" evidence="1">
    <location>
        <begin position="58"/>
        <end position="77"/>
    </location>
</feature>
<evidence type="ECO:0000313" key="2">
    <source>
        <dbReference type="EMBL" id="ORY29126.1"/>
    </source>
</evidence>
<dbReference type="Gene3D" id="3.30.2130.10">
    <property type="entry name" value="VC0802-like"/>
    <property type="match status" value="1"/>
</dbReference>
<evidence type="ECO:0000256" key="1">
    <source>
        <dbReference type="SAM" id="MobiDB-lite"/>
    </source>
</evidence>
<dbReference type="EMBL" id="MCFC01000027">
    <property type="protein sequence ID" value="ORY29126.1"/>
    <property type="molecule type" value="Genomic_DNA"/>
</dbReference>
<protein>
    <submittedName>
        <fullName evidence="2">Uncharacterized protein</fullName>
    </submittedName>
</protein>
<dbReference type="InParanoid" id="A0A1Y2B318"/>
<accession>A0A1Y2B318</accession>
<dbReference type="Proteomes" id="UP000193986">
    <property type="component" value="Unassembled WGS sequence"/>
</dbReference>